<feature type="domain" description="Transposase IS204/IS1001/IS1096/IS1165 zinc-finger" evidence="3">
    <location>
        <begin position="35"/>
        <end position="76"/>
    </location>
</feature>
<keyword evidence="5" id="KW-1185">Reference proteome</keyword>
<proteinExistence type="predicted"/>
<dbReference type="EMBL" id="BNJJ01000018">
    <property type="protein sequence ID" value="GHO87706.1"/>
    <property type="molecule type" value="Genomic_DNA"/>
</dbReference>
<evidence type="ECO:0000313" key="5">
    <source>
        <dbReference type="Proteomes" id="UP000635565"/>
    </source>
</evidence>
<evidence type="ECO:0000259" key="2">
    <source>
        <dbReference type="Pfam" id="PF01610"/>
    </source>
</evidence>
<feature type="domain" description="Transposase IS204/IS1001/IS1096/IS1165 DDE" evidence="2">
    <location>
        <begin position="431"/>
        <end position="550"/>
    </location>
</feature>
<dbReference type="PANTHER" id="PTHR33498:SF1">
    <property type="entry name" value="TRANSPOSASE FOR INSERTION SEQUENCE ELEMENT IS1557"/>
    <property type="match status" value="1"/>
</dbReference>
<feature type="domain" description="Transposase IS204/IS1001/IS1096/IS1165 DDE" evidence="2">
    <location>
        <begin position="153"/>
        <end position="276"/>
    </location>
</feature>
<evidence type="ECO:0000259" key="3">
    <source>
        <dbReference type="Pfam" id="PF14690"/>
    </source>
</evidence>
<gene>
    <name evidence="4" type="primary">tnpA_7</name>
    <name evidence="4" type="ORF">KSZ_57120</name>
</gene>
<sequence>MMTLPFSLPDFHVTESRIVDDRVLIIAISQRTMAACPACQQESSRIHSWYIRSPHDLPVCGERVQLQLHVRRFRCLNPACQKATFAERLPKVVAFASRKTVRLRTLADVFALLVGGELGSHLFSHLGIQMSPDTLLRQIHRTNSPMVPTPKILGVDDFAFRKGNRYGTLLIDWERHQPIDLLPDRTASTLATWLRAHPGVQWISRDRSGEYARGATEGAPLARQVVDRWHLQKNWREMLERAFHRVYSQLQRHVVPDTAAPYPRLPRERSSNERQSQQDARARRKTRYDEVNALFQQQLPIARIASQLHLTRTTVYKYVAAETFPERAPRAPSGSGRSILSPYKSYLRRRTEQGCLNGQHLYREICDQGYVGSYKTVLRWLQSQGLLPRRQGEQQPETLNGTMEHQGTTIPDENQTPHILLSEPLRSARSLSWLLMNDPAELDAADHQMLTCIRQEPAVETMYRLTQHVRQLLKERQADQLEAWLGICADCGIPEIEAFALGIRRDFSAVQAAFQFPYSNGPTEGLVNRLKLIKRSMYGRGSFELLRQRVLRYATCYG</sequence>
<dbReference type="Pfam" id="PF14690">
    <property type="entry name" value="Zn_ribbon_ISL3"/>
    <property type="match status" value="1"/>
</dbReference>
<dbReference type="PANTHER" id="PTHR33498">
    <property type="entry name" value="TRANSPOSASE FOR INSERTION SEQUENCE ELEMENT IS1557"/>
    <property type="match status" value="1"/>
</dbReference>
<evidence type="ECO:0000256" key="1">
    <source>
        <dbReference type="SAM" id="MobiDB-lite"/>
    </source>
</evidence>
<dbReference type="InterPro" id="IPR029261">
    <property type="entry name" value="Transposase_Znf"/>
</dbReference>
<dbReference type="Pfam" id="PF01610">
    <property type="entry name" value="DDE_Tnp_ISL3"/>
    <property type="match status" value="2"/>
</dbReference>
<name>A0ABQ3VRG3_9CHLR</name>
<feature type="region of interest" description="Disordered" evidence="1">
    <location>
        <begin position="257"/>
        <end position="285"/>
    </location>
</feature>
<dbReference type="InterPro" id="IPR002560">
    <property type="entry name" value="Transposase_DDE"/>
</dbReference>
<organism evidence="4 5">
    <name type="scientific">Dictyobacter formicarum</name>
    <dbReference type="NCBI Taxonomy" id="2778368"/>
    <lineage>
        <taxon>Bacteria</taxon>
        <taxon>Bacillati</taxon>
        <taxon>Chloroflexota</taxon>
        <taxon>Ktedonobacteria</taxon>
        <taxon>Ktedonobacterales</taxon>
        <taxon>Dictyobacteraceae</taxon>
        <taxon>Dictyobacter</taxon>
    </lineage>
</organism>
<protein>
    <submittedName>
        <fullName evidence="4">Transposase</fullName>
    </submittedName>
</protein>
<reference evidence="4 5" key="1">
    <citation type="journal article" date="2021" name="Int. J. Syst. Evol. Microbiol.">
        <title>Reticulibacter mediterranei gen. nov., sp. nov., within the new family Reticulibacteraceae fam. nov., and Ktedonospora formicarum gen. nov., sp. nov., Ktedonobacter robiniae sp. nov., Dictyobacter formicarum sp. nov. and Dictyobacter arantiisoli sp. nov., belonging to the class Ktedonobacteria.</title>
        <authorList>
            <person name="Yabe S."/>
            <person name="Zheng Y."/>
            <person name="Wang C.M."/>
            <person name="Sakai Y."/>
            <person name="Abe K."/>
            <person name="Yokota A."/>
            <person name="Donadio S."/>
            <person name="Cavaletti L."/>
            <person name="Monciardini P."/>
        </authorList>
    </citation>
    <scope>NUCLEOTIDE SEQUENCE [LARGE SCALE GENOMIC DNA]</scope>
    <source>
        <strain evidence="4 5">SOSP1-9</strain>
    </source>
</reference>
<evidence type="ECO:0000313" key="4">
    <source>
        <dbReference type="EMBL" id="GHO87706.1"/>
    </source>
</evidence>
<dbReference type="InterPro" id="IPR047951">
    <property type="entry name" value="Transpos_ISL3"/>
</dbReference>
<dbReference type="Proteomes" id="UP000635565">
    <property type="component" value="Unassembled WGS sequence"/>
</dbReference>
<comment type="caution">
    <text evidence="4">The sequence shown here is derived from an EMBL/GenBank/DDBJ whole genome shotgun (WGS) entry which is preliminary data.</text>
</comment>
<accession>A0ABQ3VRG3</accession>
<dbReference type="NCBIfam" id="NF033550">
    <property type="entry name" value="transpos_ISL3"/>
    <property type="match status" value="1"/>
</dbReference>